<dbReference type="AlphaFoldDB" id="A0A073HZK5"/>
<feature type="compositionally biased region" description="Low complexity" evidence="4">
    <location>
        <begin position="7"/>
        <end position="28"/>
    </location>
</feature>
<feature type="compositionally biased region" description="Polar residues" evidence="4">
    <location>
        <begin position="82"/>
        <end position="94"/>
    </location>
</feature>
<evidence type="ECO:0000256" key="1">
    <source>
        <dbReference type="ARBA" id="ARBA00005234"/>
    </source>
</evidence>
<feature type="compositionally biased region" description="Basic and acidic residues" evidence="4">
    <location>
        <begin position="29"/>
        <end position="55"/>
    </location>
</feature>
<accession>A0A073HZK5</accession>
<keyword evidence="7" id="KW-1185">Reference proteome</keyword>
<organism evidence="6 7">
    <name type="scientific">Oxytricha trifallax</name>
    <dbReference type="NCBI Taxonomy" id="1172189"/>
    <lineage>
        <taxon>Eukaryota</taxon>
        <taxon>Sar</taxon>
        <taxon>Alveolata</taxon>
        <taxon>Ciliophora</taxon>
        <taxon>Intramacronucleata</taxon>
        <taxon>Spirotrichea</taxon>
        <taxon>Stichotrichia</taxon>
        <taxon>Sporadotrichida</taxon>
        <taxon>Oxytrichidae</taxon>
        <taxon>Oxytrichinae</taxon>
        <taxon>Oxytricha</taxon>
    </lineage>
</organism>
<evidence type="ECO:0000256" key="2">
    <source>
        <dbReference type="ARBA" id="ARBA00022670"/>
    </source>
</evidence>
<dbReference type="SUPFAM" id="SSF54001">
    <property type="entry name" value="Cysteine proteinases"/>
    <property type="match status" value="1"/>
</dbReference>
<comment type="similarity">
    <text evidence="1">Belongs to the peptidase C48 family.</text>
</comment>
<protein>
    <recommendedName>
        <fullName evidence="5">Ubiquitin-like protease family profile domain-containing protein</fullName>
    </recommendedName>
</protein>
<comment type="caution">
    <text evidence="6">The sequence shown here is derived from an EMBL/GenBank/DDBJ whole genome shotgun (WGS) entry which is preliminary data.</text>
</comment>
<name>A0A073HZK5_9SPIT</name>
<dbReference type="GO" id="GO:0006508">
    <property type="term" value="P:proteolysis"/>
    <property type="evidence" value="ECO:0007669"/>
    <property type="project" value="UniProtKB-KW"/>
</dbReference>
<dbReference type="GO" id="GO:0008234">
    <property type="term" value="F:cysteine-type peptidase activity"/>
    <property type="evidence" value="ECO:0007669"/>
    <property type="project" value="InterPro"/>
</dbReference>
<sequence>MEESKFSNQKNRSQNRSSNNSLNNNQWKSRQEKRQFWEKVSEIRHSHRDRSRDQEAFGIGGEEQFKVPLNRQMGFKSRLRIGNSNPSKKMNQSQKQREQFDKHEDGSECIQGDSMKLKHLIDLTEVKCKDFDKIIYVKKGWKPMTSRMITIVCCPSTRSKVEKALVRRFTDRDNAKKNGTREKDLWSEKQLRHWEEINREWDHSDLTPGYHIQETTMEKSLSLVEEVQFAHQKLKCSILPPVVMDDKGIRQREKYIGQTNWKIENSKYWRNHDDIQSVIIPLVCLSIVKNCQNWVVLKIDKGSKKLEIYDSRRQIGSLALIQKFGSQINELMDGIMGPSYKAESIVNKQDVNQVTYPQDCGLLAILIANHLALEIAGEPIFQIFSKDWLNMQRYYLMFSLEIGTTRWKLENQDSLSKKRKQRGIWNRRASLSGTK</sequence>
<dbReference type="Proteomes" id="UP000053232">
    <property type="component" value="Unassembled WGS sequence"/>
</dbReference>
<feature type="domain" description="Ubiquitin-like protease family profile" evidence="5">
    <location>
        <begin position="252"/>
        <end position="396"/>
    </location>
</feature>
<gene>
    <name evidence="6" type="ORF">OXYTRIMIC_117</name>
</gene>
<dbReference type="EMBL" id="ARYC01007640">
    <property type="protein sequence ID" value="KEJ82670.1"/>
    <property type="molecule type" value="Genomic_DNA"/>
</dbReference>
<dbReference type="InterPro" id="IPR003653">
    <property type="entry name" value="Peptidase_C48_C"/>
</dbReference>
<evidence type="ECO:0000256" key="4">
    <source>
        <dbReference type="SAM" id="MobiDB-lite"/>
    </source>
</evidence>
<evidence type="ECO:0000313" key="7">
    <source>
        <dbReference type="Proteomes" id="UP000053232"/>
    </source>
</evidence>
<feature type="region of interest" description="Disordered" evidence="4">
    <location>
        <begin position="1"/>
        <end position="63"/>
    </location>
</feature>
<feature type="compositionally biased region" description="Basic and acidic residues" evidence="4">
    <location>
        <begin position="95"/>
        <end position="106"/>
    </location>
</feature>
<evidence type="ECO:0000256" key="3">
    <source>
        <dbReference type="ARBA" id="ARBA00022801"/>
    </source>
</evidence>
<evidence type="ECO:0000259" key="5">
    <source>
        <dbReference type="Pfam" id="PF02902"/>
    </source>
</evidence>
<feature type="region of interest" description="Disordered" evidence="4">
    <location>
        <begin position="76"/>
        <end position="108"/>
    </location>
</feature>
<keyword evidence="2" id="KW-0645">Protease</keyword>
<dbReference type="InterPro" id="IPR038765">
    <property type="entry name" value="Papain-like_cys_pep_sf"/>
</dbReference>
<evidence type="ECO:0000313" key="6">
    <source>
        <dbReference type="EMBL" id="KEJ82670.1"/>
    </source>
</evidence>
<reference evidence="7" key="1">
    <citation type="journal article" date="2014" name="Cell">
        <title>The Architecture of a Scrambled Genome Reveals Massive Levels of Genomic Rearrangement during Development.</title>
        <authorList>
            <person name="Chen X."/>
            <person name="Bracht J.R."/>
            <person name="Goldman A.D."/>
            <person name="Dolzhenko E."/>
            <person name="Clay D.M."/>
            <person name="Swart E.C."/>
            <person name="Perlman D.H."/>
            <person name="Doak T.G."/>
            <person name="Stuart A."/>
            <person name="Amemiya C.T."/>
            <person name="Sebra R.P."/>
            <person name="Landweber L.F."/>
        </authorList>
    </citation>
    <scope>NUCLEOTIDE SEQUENCE [LARGE SCALE GENOMIC DNA]</scope>
    <source>
        <strain evidence="7">JRB310</strain>
    </source>
</reference>
<keyword evidence="3" id="KW-0378">Hydrolase</keyword>
<dbReference type="Pfam" id="PF02902">
    <property type="entry name" value="Peptidase_C48"/>
    <property type="match status" value="1"/>
</dbReference>
<proteinExistence type="inferred from homology"/>